<organism evidence="1 2">
    <name type="scientific">Persea americana</name>
    <name type="common">Avocado</name>
    <dbReference type="NCBI Taxonomy" id="3435"/>
    <lineage>
        <taxon>Eukaryota</taxon>
        <taxon>Viridiplantae</taxon>
        <taxon>Streptophyta</taxon>
        <taxon>Embryophyta</taxon>
        <taxon>Tracheophyta</taxon>
        <taxon>Spermatophyta</taxon>
        <taxon>Magnoliopsida</taxon>
        <taxon>Magnoliidae</taxon>
        <taxon>Laurales</taxon>
        <taxon>Lauraceae</taxon>
        <taxon>Persea</taxon>
    </lineage>
</organism>
<gene>
    <name evidence="1" type="ORF">MRB53_004895</name>
</gene>
<evidence type="ECO:0000313" key="2">
    <source>
        <dbReference type="Proteomes" id="UP001234297"/>
    </source>
</evidence>
<evidence type="ECO:0000313" key="1">
    <source>
        <dbReference type="EMBL" id="KAJ8643147.1"/>
    </source>
</evidence>
<comment type="caution">
    <text evidence="1">The sequence shown here is derived from an EMBL/GenBank/DDBJ whole genome shotgun (WGS) entry which is preliminary data.</text>
</comment>
<sequence length="336" mass="35994">MLLRSSSTPILNGWSPLSKDSSPEPDIILLLRRNRSVTHLFPFLSLTASLNSQSSSEESSWVSSRKLPRALSESDLRDTAVQKRKPLAQSSKGLASISIGEEGEEEEERVIGSISSSLLFSSSGLDESMENAEGCSVLMGLGMNEKSSGSLFLDEGFGSVFGGAGGICGGRGRGGGSGGGDGDGGSEFSDSNRGNNSTDAYYQKMIEADPGNALLLSNYSMFLKEVRGDLSKAEEYCGLAVLANPGDGHVLSLYADLIWQTQKDAERAESYFDQAIKAAPDDCYVMASYARFLWDAEEEEDEEEEEEEEGEEAEVSKTTPFFTGTAPSYHPITAAS</sequence>
<protein>
    <submittedName>
        <fullName evidence="1">Uncharacterized protein</fullName>
    </submittedName>
</protein>
<keyword evidence="2" id="KW-1185">Reference proteome</keyword>
<proteinExistence type="predicted"/>
<reference evidence="1 2" key="1">
    <citation type="journal article" date="2022" name="Hortic Res">
        <title>A haplotype resolved chromosomal level avocado genome allows analysis of novel avocado genes.</title>
        <authorList>
            <person name="Nath O."/>
            <person name="Fletcher S.J."/>
            <person name="Hayward A."/>
            <person name="Shaw L.M."/>
            <person name="Masouleh A.K."/>
            <person name="Furtado A."/>
            <person name="Henry R.J."/>
            <person name="Mitter N."/>
        </authorList>
    </citation>
    <scope>NUCLEOTIDE SEQUENCE [LARGE SCALE GENOMIC DNA]</scope>
    <source>
        <strain evidence="2">cv. Hass</strain>
    </source>
</reference>
<name>A0ACC2MBU7_PERAE</name>
<accession>A0ACC2MBU7</accession>
<dbReference type="Proteomes" id="UP001234297">
    <property type="component" value="Chromosome 2"/>
</dbReference>
<dbReference type="EMBL" id="CM056810">
    <property type="protein sequence ID" value="KAJ8643147.1"/>
    <property type="molecule type" value="Genomic_DNA"/>
</dbReference>